<dbReference type="Proteomes" id="UP000317238">
    <property type="component" value="Unassembled WGS sequence"/>
</dbReference>
<protein>
    <submittedName>
        <fullName evidence="1">Uncharacterized protein</fullName>
    </submittedName>
</protein>
<accession>A0A5C5Y8W4</accession>
<evidence type="ECO:0000313" key="2">
    <source>
        <dbReference type="Proteomes" id="UP000317238"/>
    </source>
</evidence>
<organism evidence="1 2">
    <name type="scientific">Crateriforma conspicua</name>
    <dbReference type="NCBI Taxonomy" id="2527996"/>
    <lineage>
        <taxon>Bacteria</taxon>
        <taxon>Pseudomonadati</taxon>
        <taxon>Planctomycetota</taxon>
        <taxon>Planctomycetia</taxon>
        <taxon>Planctomycetales</taxon>
        <taxon>Planctomycetaceae</taxon>
        <taxon>Crateriforma</taxon>
    </lineage>
</organism>
<keyword evidence="2" id="KW-1185">Reference proteome</keyword>
<reference evidence="1 2" key="1">
    <citation type="submission" date="2019-02" db="EMBL/GenBank/DDBJ databases">
        <title>Deep-cultivation of Planctomycetes and their phenomic and genomic characterization uncovers novel biology.</title>
        <authorList>
            <person name="Wiegand S."/>
            <person name="Jogler M."/>
            <person name="Boedeker C."/>
            <person name="Pinto D."/>
            <person name="Vollmers J."/>
            <person name="Rivas-Marin E."/>
            <person name="Kohn T."/>
            <person name="Peeters S.H."/>
            <person name="Heuer A."/>
            <person name="Rast P."/>
            <person name="Oberbeckmann S."/>
            <person name="Bunk B."/>
            <person name="Jeske O."/>
            <person name="Meyerdierks A."/>
            <person name="Storesund J.E."/>
            <person name="Kallscheuer N."/>
            <person name="Luecker S."/>
            <person name="Lage O.M."/>
            <person name="Pohl T."/>
            <person name="Merkel B.J."/>
            <person name="Hornburger P."/>
            <person name="Mueller R.-W."/>
            <person name="Bruemmer F."/>
            <person name="Labrenz M."/>
            <person name="Spormann A.M."/>
            <person name="Op Den Camp H."/>
            <person name="Overmann J."/>
            <person name="Amann R."/>
            <person name="Jetten M.S.M."/>
            <person name="Mascher T."/>
            <person name="Medema M.H."/>
            <person name="Devos D.P."/>
            <person name="Kaster A.-K."/>
            <person name="Ovreas L."/>
            <person name="Rohde M."/>
            <person name="Galperin M.Y."/>
            <person name="Jogler C."/>
        </authorList>
    </citation>
    <scope>NUCLEOTIDE SEQUENCE [LARGE SCALE GENOMIC DNA]</scope>
    <source>
        <strain evidence="1 2">Pan14r</strain>
    </source>
</reference>
<dbReference type="RefSeq" id="WP_145302832.1">
    <property type="nucleotide sequence ID" value="NZ_CP036319.1"/>
</dbReference>
<name>A0A5C5Y8W4_9PLAN</name>
<evidence type="ECO:0000313" key="1">
    <source>
        <dbReference type="EMBL" id="TWT70881.1"/>
    </source>
</evidence>
<dbReference type="EMBL" id="SJPL01000001">
    <property type="protein sequence ID" value="TWT70881.1"/>
    <property type="molecule type" value="Genomic_DNA"/>
</dbReference>
<proteinExistence type="predicted"/>
<comment type="caution">
    <text evidence="1">The sequence shown here is derived from an EMBL/GenBank/DDBJ whole genome shotgun (WGS) entry which is preliminary data.</text>
</comment>
<sequence>MSLLSFFAIRRIGQPRSVSRLILSACLVLCVVATGEGQNVAAAQDAVETDGDVSAAEADGDGEAAFASAIDLLPSTTAGLVRFPSLPDFCASGGETNFGRLLDDPSMKPFREAQRELANKYLDSLDKKIGLKVEDVYDIASGEVVAAWLPYPKEPRRPYAFCVIADIRGRSEAADEVLQQVDADMKVREAQRKDLEHAGETIRVYMPKTKVGQYKIEQIAIWKSEDRVIASDRDTLVTELIDAIQGRAPSDTIRDADLYSTIRSRSEAAIKDDVQRLGDDVPGVPMGVQWYAEPFAMGEIAREAFHVDRRGNVQILELLQNQGFDAIQAAGGTVAIGTGDFDWLHRGVVIAPPTAEDDQRYLLGARVLQFPNRPRPEIPDWVGGDTANFMRLSWEVGDAFLALETLVDEAMGSEVFMDTLEDIRRGEDTANVDILNDVVPNLGEEMILLTDNVLPASVSSERMLVALELKDAAVIKGSLRRIMQNEPNFTLLESIPDLEVWKYEVTDDDESFEDELFGDFGDFQDVAPAEEEKQQLLTTWAIAVVPATREGQADYVVFSSHSDLLIETAKRMRKPPADGLNANTRVQKAVAAMQSLGAEDVAVDRIVRTDLSRRIKYELLRQGELRNSDSVLASLIKRIVDESELQDEPDPIEAKKLPPFKTIQKYFGVAGNFVVTTDDGWALCGFVLKQ</sequence>
<gene>
    <name evidence="1" type="ORF">Pan14r_31890</name>
</gene>
<dbReference type="OrthoDB" id="253793at2"/>
<dbReference type="AlphaFoldDB" id="A0A5C5Y8W4"/>